<organism evidence="4 5">
    <name type="scientific">Coccidioides immitis (strain RS)</name>
    <name type="common">Valley fever fungus</name>
    <dbReference type="NCBI Taxonomy" id="246410"/>
    <lineage>
        <taxon>Eukaryota</taxon>
        <taxon>Fungi</taxon>
        <taxon>Dikarya</taxon>
        <taxon>Ascomycota</taxon>
        <taxon>Pezizomycotina</taxon>
        <taxon>Eurotiomycetes</taxon>
        <taxon>Eurotiomycetidae</taxon>
        <taxon>Onygenales</taxon>
        <taxon>Onygenaceae</taxon>
        <taxon>Coccidioides</taxon>
    </lineage>
</organism>
<reference evidence="5" key="1">
    <citation type="journal article" date="2009" name="Genome Res.">
        <title>Comparative genomic analyses of the human fungal pathogens Coccidioides and their relatives.</title>
        <authorList>
            <person name="Sharpton T.J."/>
            <person name="Stajich J.E."/>
            <person name="Rounsley S.D."/>
            <person name="Gardner M.J."/>
            <person name="Wortman J.R."/>
            <person name="Jordar V.S."/>
            <person name="Maiti R."/>
            <person name="Kodira C.D."/>
            <person name="Neafsey D.E."/>
            <person name="Zeng Q."/>
            <person name="Hung C.-Y."/>
            <person name="McMahan C."/>
            <person name="Muszewska A."/>
            <person name="Grynberg M."/>
            <person name="Mandel M.A."/>
            <person name="Kellner E.M."/>
            <person name="Barker B.M."/>
            <person name="Galgiani J.N."/>
            <person name="Orbach M.J."/>
            <person name="Kirkland T.N."/>
            <person name="Cole G.T."/>
            <person name="Henn M.R."/>
            <person name="Birren B.W."/>
            <person name="Taylor J.W."/>
        </authorList>
    </citation>
    <scope>NUCLEOTIDE SEQUENCE [LARGE SCALE GENOMIC DNA]</scope>
    <source>
        <strain evidence="5">RS</strain>
    </source>
</reference>
<dbReference type="OrthoDB" id="5598057at2759"/>
<dbReference type="PROSITE" id="PS50003">
    <property type="entry name" value="PH_DOMAIN"/>
    <property type="match status" value="1"/>
</dbReference>
<dbReference type="Pfam" id="PF20399">
    <property type="entry name" value="PH_20"/>
    <property type="match status" value="1"/>
</dbReference>
<dbReference type="VEuPathDB" id="FungiDB:CIMG_01781"/>
<dbReference type="InterPro" id="IPR001849">
    <property type="entry name" value="PH_domain"/>
</dbReference>
<feature type="compositionally biased region" description="Low complexity" evidence="2">
    <location>
        <begin position="781"/>
        <end position="791"/>
    </location>
</feature>
<dbReference type="Gene3D" id="2.30.29.30">
    <property type="entry name" value="Pleckstrin-homology domain (PH domain)/Phosphotyrosine-binding domain (PTB)"/>
    <property type="match status" value="1"/>
</dbReference>
<keyword evidence="1" id="KW-0597">Phosphoprotein</keyword>
<dbReference type="KEGG" id="cim:CIMG_01781"/>
<evidence type="ECO:0000256" key="1">
    <source>
        <dbReference type="ARBA" id="ARBA00022553"/>
    </source>
</evidence>
<feature type="region of interest" description="Disordered" evidence="2">
    <location>
        <begin position="760"/>
        <end position="791"/>
    </location>
</feature>
<keyword evidence="5" id="KW-1185">Reference proteome</keyword>
<feature type="region of interest" description="Disordered" evidence="2">
    <location>
        <begin position="717"/>
        <end position="744"/>
    </location>
</feature>
<protein>
    <submittedName>
        <fullName evidence="4">PH domain-containing protein</fullName>
    </submittedName>
</protein>
<evidence type="ECO:0000313" key="5">
    <source>
        <dbReference type="Proteomes" id="UP000001261"/>
    </source>
</evidence>
<accession>J3KJX2</accession>
<reference evidence="5" key="2">
    <citation type="journal article" date="2010" name="Genome Res.">
        <title>Population genomic sequencing of Coccidioides fungi reveals recent hybridization and transposon control.</title>
        <authorList>
            <person name="Neafsey D.E."/>
            <person name="Barker B.M."/>
            <person name="Sharpton T.J."/>
            <person name="Stajich J.E."/>
            <person name="Park D.J."/>
            <person name="Whiston E."/>
            <person name="Hung C.-Y."/>
            <person name="McMahan C."/>
            <person name="White J."/>
            <person name="Sykes S."/>
            <person name="Heiman D."/>
            <person name="Young S."/>
            <person name="Zeng Q."/>
            <person name="Abouelleil A."/>
            <person name="Aftuck L."/>
            <person name="Bessette D."/>
            <person name="Brown A."/>
            <person name="FitzGerald M."/>
            <person name="Lui A."/>
            <person name="Macdonald J.P."/>
            <person name="Priest M."/>
            <person name="Orbach M.J."/>
            <person name="Galgiani J.N."/>
            <person name="Kirkland T.N."/>
            <person name="Cole G.T."/>
            <person name="Birren B.W."/>
            <person name="Henn M.R."/>
            <person name="Taylor J.W."/>
            <person name="Rounsley S.D."/>
        </authorList>
    </citation>
    <scope>GENOME REANNOTATION</scope>
    <source>
        <strain evidence="5">RS</strain>
    </source>
</reference>
<sequence>MATSMRPRTPSQDVHSPVPNASGQSNLHRSHTSSSRPNSFVASNSIQPTEFQVRTGISESSSAPHQSRFHEELSQRSSSLIDGYNIGDVPQNDSHPLLSQQAAPHRSGTLKKKPSLGKKGSLRRGGSKRSSRAGSVRSLRLGEKEKYDVGENEMNSAFYVPIPTKGAPTEILATRFQAWRKVLKDLIAVFRDIQRSYETRAKILLSASNSMGNIAMPSTFLQSGGIADAAIILKTYHKQALAECNKAKEVETEIIVQLNSLRNDLQAKIKEIKALAGDFKNSVDKEMEGTRKAVRNLHEALGLVDTDPAATSGKGDPFIIKLGVDRQLEKQLLEENYLHKVSTPLQSKSRYDTIAEFFKAYLNLESSGRELEAIVVGEIQKAYSAYASILKRDADSAYDAVERLRDGPLSMPKDREWKAFVSHNDHLIDSSIPMRNIRNITYPGSDHPAAAEVRAGMLERKSKYLKSYTPGWYVLSPTHLHEFKSADRIRSQSPVMSLYLPEQKLGSHSQPDSSSHKFMLKGRQTGSMHRGHAWVFRAESHDTMLAWYEDIKNLTEKTGEARNAFVRKHVRTLSGASYRAASISSDGVLDEDEADETPYSAEHMLPPRGASLDEPRWRSPPGGRFPSEVHLNRTLEAPESPSSETSSRGPEGPLDSTFREAGIHFTGQQHPHQHTHSHSHETELPDTMPINSRSGSVRSTLSKKPNRIYDEWMTTHRPVPPQTPTHEQTSIHTDQIYSPSPQLRRTGTRVRSIALSTGAPIVVPGDSSHPTLHPEPDTSILSTQPTGTTNTTVPSLTTATSLGVLGSEISAQNTSHLPNGASGFGPPIADLHDAQSNTVSDLDRSAKQRMTPVSSRTGTVSDLKVPGQYPMASS</sequence>
<evidence type="ECO:0000259" key="3">
    <source>
        <dbReference type="PROSITE" id="PS50003"/>
    </source>
</evidence>
<feature type="compositionally biased region" description="Polar residues" evidence="2">
    <location>
        <begin position="724"/>
        <end position="744"/>
    </location>
</feature>
<feature type="region of interest" description="Disordered" evidence="2">
    <location>
        <begin position="584"/>
        <end position="700"/>
    </location>
</feature>
<proteinExistence type="predicted"/>
<dbReference type="PANTHER" id="PTHR31941">
    <property type="entry name" value="CYTOSKELETAL SIGNALING PROTEIN SLM1"/>
    <property type="match status" value="1"/>
</dbReference>
<dbReference type="Proteomes" id="UP000001261">
    <property type="component" value="Unassembled WGS sequence"/>
</dbReference>
<dbReference type="Pfam" id="PF20400">
    <property type="entry name" value="BAR_4"/>
    <property type="match status" value="1"/>
</dbReference>
<dbReference type="OMA" id="MSWYEDI"/>
<feature type="compositionally biased region" description="Polar residues" evidence="2">
    <location>
        <begin position="689"/>
        <end position="700"/>
    </location>
</feature>
<feature type="compositionally biased region" description="Polar residues" evidence="2">
    <location>
        <begin position="851"/>
        <end position="860"/>
    </location>
</feature>
<feature type="domain" description="PH" evidence="3">
    <location>
        <begin position="451"/>
        <end position="556"/>
    </location>
</feature>
<feature type="compositionally biased region" description="Polar residues" evidence="2">
    <location>
        <begin position="9"/>
        <end position="65"/>
    </location>
</feature>
<dbReference type="InterPro" id="IPR011993">
    <property type="entry name" value="PH-like_dom_sf"/>
</dbReference>
<dbReference type="CDD" id="cd13311">
    <property type="entry name" value="PH_Slm1"/>
    <property type="match status" value="1"/>
</dbReference>
<dbReference type="PANTHER" id="PTHR31941:SF16">
    <property type="entry name" value="PHOSPHATIDYLINOSITOL 4,5-BISPHOSPHATE-BINDING PROTEIN SLM1-RELATED"/>
    <property type="match status" value="1"/>
</dbReference>
<evidence type="ECO:0000313" key="4">
    <source>
        <dbReference type="EMBL" id="EAS36427.3"/>
    </source>
</evidence>
<feature type="compositionally biased region" description="Low complexity" evidence="2">
    <location>
        <begin position="637"/>
        <end position="653"/>
    </location>
</feature>
<evidence type="ECO:0000256" key="2">
    <source>
        <dbReference type="SAM" id="MobiDB-lite"/>
    </source>
</evidence>
<feature type="region of interest" description="Disordered" evidence="2">
    <location>
        <begin position="1"/>
        <end position="137"/>
    </location>
</feature>
<dbReference type="InterPro" id="IPR043453">
    <property type="entry name" value="Slm1_PH"/>
</dbReference>
<dbReference type="AlphaFoldDB" id="J3KJX2"/>
<dbReference type="RefSeq" id="XP_001248010.1">
    <property type="nucleotide sequence ID" value="XM_001248009.1"/>
</dbReference>
<dbReference type="InterPro" id="IPR046868">
    <property type="entry name" value="BAR_4"/>
</dbReference>
<feature type="compositionally biased region" description="Polar residues" evidence="2">
    <location>
        <begin position="91"/>
        <end position="102"/>
    </location>
</feature>
<dbReference type="SUPFAM" id="SSF50729">
    <property type="entry name" value="PH domain-like"/>
    <property type="match status" value="1"/>
</dbReference>
<dbReference type="FunCoup" id="J3KJX2">
    <property type="interactions" value="110"/>
</dbReference>
<dbReference type="GeneID" id="4566770"/>
<dbReference type="EMBL" id="GG704911">
    <property type="protein sequence ID" value="EAS36427.3"/>
    <property type="molecule type" value="Genomic_DNA"/>
</dbReference>
<dbReference type="STRING" id="246410.J3KJX2"/>
<dbReference type="InterPro" id="IPR046869">
    <property type="entry name" value="SLM1/RGC1-like_PH"/>
</dbReference>
<name>J3KJX2_COCIM</name>
<dbReference type="InParanoid" id="J3KJX2"/>
<dbReference type="SMART" id="SM00233">
    <property type="entry name" value="PH"/>
    <property type="match status" value="1"/>
</dbReference>
<feature type="compositionally biased region" description="Basic residues" evidence="2">
    <location>
        <begin position="108"/>
        <end position="131"/>
    </location>
</feature>
<gene>
    <name evidence="4" type="ORF">CIMG_01781</name>
</gene>
<feature type="region of interest" description="Disordered" evidence="2">
    <location>
        <begin position="837"/>
        <end position="874"/>
    </location>
</feature>